<dbReference type="FunFam" id="3.40.50.620:FF:000040">
    <property type="entry name" value="Tyrosine--tRNA ligase"/>
    <property type="match status" value="1"/>
</dbReference>
<evidence type="ECO:0000256" key="5">
    <source>
        <dbReference type="ARBA" id="ARBA00022598"/>
    </source>
</evidence>
<dbReference type="Pfam" id="PF00579">
    <property type="entry name" value="tRNA-synt_1b"/>
    <property type="match status" value="1"/>
</dbReference>
<dbReference type="SUPFAM" id="SSF52374">
    <property type="entry name" value="Nucleotidylyl transferase"/>
    <property type="match status" value="1"/>
</dbReference>
<dbReference type="InterPro" id="IPR050489">
    <property type="entry name" value="Tyr-tRNA_synthase"/>
</dbReference>
<gene>
    <name evidence="14" type="ORF">GP486_003092</name>
</gene>
<reference evidence="14" key="1">
    <citation type="submission" date="2021-03" db="EMBL/GenBank/DDBJ databases">
        <title>Comparative genomics and phylogenomic investigation of the class Geoglossomycetes provide insights into ecological specialization and systematics.</title>
        <authorList>
            <person name="Melie T."/>
            <person name="Pirro S."/>
            <person name="Miller A.N."/>
            <person name="Quandt A."/>
        </authorList>
    </citation>
    <scope>NUCLEOTIDE SEQUENCE</scope>
    <source>
        <strain evidence="14">CAQ_001_2017</strain>
    </source>
</reference>
<dbReference type="GO" id="GO:0005737">
    <property type="term" value="C:cytoplasm"/>
    <property type="evidence" value="ECO:0007669"/>
    <property type="project" value="UniProtKB-SubCell"/>
</dbReference>
<evidence type="ECO:0000256" key="1">
    <source>
        <dbReference type="ARBA" id="ARBA00004496"/>
    </source>
</evidence>
<dbReference type="PANTHER" id="PTHR46264:SF4">
    <property type="entry name" value="TYROSINE--TRNA LIGASE, CYTOPLASMIC"/>
    <property type="match status" value="1"/>
</dbReference>
<evidence type="ECO:0000256" key="3">
    <source>
        <dbReference type="ARBA" id="ARBA00013160"/>
    </source>
</evidence>
<dbReference type="NCBIfam" id="TIGR00234">
    <property type="entry name" value="tyrS"/>
    <property type="match status" value="1"/>
</dbReference>
<evidence type="ECO:0000256" key="9">
    <source>
        <dbReference type="ARBA" id="ARBA00023146"/>
    </source>
</evidence>
<dbReference type="CDD" id="cd00805">
    <property type="entry name" value="TyrRS_core"/>
    <property type="match status" value="1"/>
</dbReference>
<proteinExistence type="inferred from homology"/>
<dbReference type="InterPro" id="IPR002307">
    <property type="entry name" value="Tyr-tRNA-ligase"/>
</dbReference>
<dbReference type="InterPro" id="IPR023617">
    <property type="entry name" value="Tyr-tRNA-ligase_arc/euk-type"/>
</dbReference>
<comment type="caution">
    <text evidence="14">The sequence shown here is derived from an EMBL/GenBank/DDBJ whole genome shotgun (WGS) entry which is preliminary data.</text>
</comment>
<dbReference type="NCBIfam" id="NF006330">
    <property type="entry name" value="PRK08560.1"/>
    <property type="match status" value="1"/>
</dbReference>
<feature type="region of interest" description="Disordered" evidence="13">
    <location>
        <begin position="358"/>
        <end position="406"/>
    </location>
</feature>
<sequence length="425" mass="46452">MAELSAQERIALITQNLQEVLKPEILEDVIVKQGRPLVVYWGTATTGRPHCGYFVPMLKIAHFLHAGCTVKILLADIHGFLDNLKAPLELVNHRAEYYRYAITSLLKSVGVSTDSLHFILGSDYQLSPKYTMDLFRLSSIVTEHDAKKAGAEVIKQVASPLLSGLIYPLMQTLDEEHLGVDAQFGGVDQRKIFALAVEQLPKLGYKERAHLMNPMVPGLAGGKMSASDPDSKIDILDTPEAVKKKLRKAYAVPKEVEGNGIISFVEYVLLPISALKNNGKGNFVVEKPQGNEEPLVYTDIETLKEDYKADKVCSVTAFLPNRLTPQLLKSGVTSALLDLLAPIQEEFQRSKDWQEIEKKAYPPPPAPEKKKKKQKGLGTKYPGAGKSSIETKPGGPVEGTGKEGAALNKGVEAAMEGLQVDGKAT</sequence>
<dbReference type="AlphaFoldDB" id="A0A9P8LDV3"/>
<comment type="subcellular location">
    <subcellularLocation>
        <location evidence="1">Cytoplasm</location>
    </subcellularLocation>
</comment>
<evidence type="ECO:0000256" key="7">
    <source>
        <dbReference type="ARBA" id="ARBA00022840"/>
    </source>
</evidence>
<keyword evidence="9 12" id="KW-0030">Aminoacyl-tRNA synthetase</keyword>
<dbReference type="InterPro" id="IPR014729">
    <property type="entry name" value="Rossmann-like_a/b/a_fold"/>
</dbReference>
<dbReference type="GO" id="GO:0004831">
    <property type="term" value="F:tyrosine-tRNA ligase activity"/>
    <property type="evidence" value="ECO:0007669"/>
    <property type="project" value="UniProtKB-EC"/>
</dbReference>
<evidence type="ECO:0000256" key="2">
    <source>
        <dbReference type="ARBA" id="ARBA00005594"/>
    </source>
</evidence>
<dbReference type="Proteomes" id="UP000750711">
    <property type="component" value="Unassembled WGS sequence"/>
</dbReference>
<name>A0A9P8LDV3_9PEZI</name>
<evidence type="ECO:0000256" key="6">
    <source>
        <dbReference type="ARBA" id="ARBA00022741"/>
    </source>
</evidence>
<protein>
    <recommendedName>
        <fullName evidence="3 12">Tyrosine--tRNA ligase</fullName>
        <ecNumber evidence="3 12">6.1.1.1</ecNumber>
    </recommendedName>
    <alternativeName>
        <fullName evidence="10 12">Tyrosyl-tRNA synthetase</fullName>
    </alternativeName>
</protein>
<dbReference type="EC" id="6.1.1.1" evidence="3 12"/>
<evidence type="ECO:0000256" key="11">
    <source>
        <dbReference type="ARBA" id="ARBA00048248"/>
    </source>
</evidence>
<keyword evidence="15" id="KW-1185">Reference proteome</keyword>
<keyword evidence="4" id="KW-0963">Cytoplasm</keyword>
<organism evidence="14 15">
    <name type="scientific">Trichoglossum hirsutum</name>
    <dbReference type="NCBI Taxonomy" id="265104"/>
    <lineage>
        <taxon>Eukaryota</taxon>
        <taxon>Fungi</taxon>
        <taxon>Dikarya</taxon>
        <taxon>Ascomycota</taxon>
        <taxon>Pezizomycotina</taxon>
        <taxon>Geoglossomycetes</taxon>
        <taxon>Geoglossales</taxon>
        <taxon>Geoglossaceae</taxon>
        <taxon>Trichoglossum</taxon>
    </lineage>
</organism>
<dbReference type="InterPro" id="IPR002305">
    <property type="entry name" value="aa-tRNA-synth_Ic"/>
</dbReference>
<dbReference type="Gene3D" id="1.10.240.10">
    <property type="entry name" value="Tyrosyl-Transfer RNA Synthetase"/>
    <property type="match status" value="1"/>
</dbReference>
<evidence type="ECO:0000256" key="4">
    <source>
        <dbReference type="ARBA" id="ARBA00022490"/>
    </source>
</evidence>
<comment type="catalytic activity">
    <reaction evidence="11 12">
        <text>tRNA(Tyr) + L-tyrosine + ATP = L-tyrosyl-tRNA(Tyr) + AMP + diphosphate + H(+)</text>
        <dbReference type="Rhea" id="RHEA:10220"/>
        <dbReference type="Rhea" id="RHEA-COMP:9706"/>
        <dbReference type="Rhea" id="RHEA-COMP:9707"/>
        <dbReference type="ChEBI" id="CHEBI:15378"/>
        <dbReference type="ChEBI" id="CHEBI:30616"/>
        <dbReference type="ChEBI" id="CHEBI:33019"/>
        <dbReference type="ChEBI" id="CHEBI:58315"/>
        <dbReference type="ChEBI" id="CHEBI:78442"/>
        <dbReference type="ChEBI" id="CHEBI:78536"/>
        <dbReference type="ChEBI" id="CHEBI:456215"/>
        <dbReference type="EC" id="6.1.1.1"/>
    </reaction>
</comment>
<keyword evidence="7 12" id="KW-0067">ATP-binding</keyword>
<evidence type="ECO:0000313" key="14">
    <source>
        <dbReference type="EMBL" id="KAH0562215.1"/>
    </source>
</evidence>
<dbReference type="PRINTS" id="PR01040">
    <property type="entry name" value="TRNASYNTHTYR"/>
</dbReference>
<evidence type="ECO:0000256" key="13">
    <source>
        <dbReference type="SAM" id="MobiDB-lite"/>
    </source>
</evidence>
<comment type="similarity">
    <text evidence="2 12">Belongs to the class-I aminoacyl-tRNA synthetase family.</text>
</comment>
<keyword evidence="5 12" id="KW-0436">Ligase</keyword>
<accession>A0A9P8LDV3</accession>
<dbReference type="GO" id="GO:0005524">
    <property type="term" value="F:ATP binding"/>
    <property type="evidence" value="ECO:0007669"/>
    <property type="project" value="UniProtKB-KW"/>
</dbReference>
<dbReference type="GO" id="GO:0006437">
    <property type="term" value="P:tyrosyl-tRNA aminoacylation"/>
    <property type="evidence" value="ECO:0007669"/>
    <property type="project" value="InterPro"/>
</dbReference>
<keyword evidence="6 12" id="KW-0547">Nucleotide-binding</keyword>
<evidence type="ECO:0000256" key="12">
    <source>
        <dbReference type="RuleBase" id="RU361234"/>
    </source>
</evidence>
<dbReference type="Gene3D" id="3.40.50.620">
    <property type="entry name" value="HUPs"/>
    <property type="match status" value="1"/>
</dbReference>
<keyword evidence="8 12" id="KW-0648">Protein biosynthesis</keyword>
<dbReference type="PIRSF" id="PIRSF006588">
    <property type="entry name" value="TyrRS_arch_euk"/>
    <property type="match status" value="1"/>
</dbReference>
<dbReference type="PANTHER" id="PTHR46264">
    <property type="entry name" value="TYROSINE-TRNA LIGASE"/>
    <property type="match status" value="1"/>
</dbReference>
<dbReference type="EMBL" id="JAGHQM010000390">
    <property type="protein sequence ID" value="KAH0562215.1"/>
    <property type="molecule type" value="Genomic_DNA"/>
</dbReference>
<evidence type="ECO:0000313" key="15">
    <source>
        <dbReference type="Proteomes" id="UP000750711"/>
    </source>
</evidence>
<evidence type="ECO:0000256" key="10">
    <source>
        <dbReference type="ARBA" id="ARBA00033323"/>
    </source>
</evidence>
<evidence type="ECO:0000256" key="8">
    <source>
        <dbReference type="ARBA" id="ARBA00022917"/>
    </source>
</evidence>